<reference evidence="9 10" key="1">
    <citation type="submission" date="2018-06" db="EMBL/GenBank/DDBJ databases">
        <title>Whole genome sequencing of a novel hydrocarbon degrading bacterial strain, PW21 isolated from oil contaminated produced water sample.</title>
        <authorList>
            <person name="Nagkirti P."/>
            <person name="Shaikh A."/>
            <person name="Gowdaman V."/>
            <person name="Engineer A.E."/>
            <person name="Dagar S."/>
            <person name="Dhakephalkar P.K."/>
        </authorList>
    </citation>
    <scope>NUCLEOTIDE SEQUENCE [LARGE SCALE GENOMIC DNA]</scope>
    <source>
        <strain evidence="9 10">PW21</strain>
    </source>
</reference>
<dbReference type="PANTHER" id="PTHR47019:SF1">
    <property type="entry name" value="LIPID II FLIPPASE MURJ"/>
    <property type="match status" value="1"/>
</dbReference>
<dbReference type="Pfam" id="PF03023">
    <property type="entry name" value="MurJ"/>
    <property type="match status" value="1"/>
</dbReference>
<gene>
    <name evidence="9" type="ORF">DNL40_11740</name>
</gene>
<dbReference type="GO" id="GO:0009252">
    <property type="term" value="P:peptidoglycan biosynthetic process"/>
    <property type="evidence" value="ECO:0007669"/>
    <property type="project" value="UniProtKB-KW"/>
</dbReference>
<dbReference type="GO" id="GO:0008360">
    <property type="term" value="P:regulation of cell shape"/>
    <property type="evidence" value="ECO:0007669"/>
    <property type="project" value="UniProtKB-KW"/>
</dbReference>
<keyword evidence="4" id="KW-0133">Cell shape</keyword>
<evidence type="ECO:0000256" key="2">
    <source>
        <dbReference type="ARBA" id="ARBA00022475"/>
    </source>
</evidence>
<evidence type="ECO:0000313" key="10">
    <source>
        <dbReference type="Proteomes" id="UP000248783"/>
    </source>
</evidence>
<evidence type="ECO:0000256" key="7">
    <source>
        <dbReference type="ARBA" id="ARBA00023136"/>
    </source>
</evidence>
<protein>
    <submittedName>
        <fullName evidence="9">Virulence factor MviN</fullName>
    </submittedName>
</protein>
<dbReference type="GO" id="GO:0015648">
    <property type="term" value="F:lipid-linked peptidoglycan transporter activity"/>
    <property type="evidence" value="ECO:0007669"/>
    <property type="project" value="TreeGrafter"/>
</dbReference>
<accession>A0A2W5WXN2</accession>
<feature type="transmembrane region" description="Helical" evidence="8">
    <location>
        <begin position="63"/>
        <end position="85"/>
    </location>
</feature>
<keyword evidence="3 8" id="KW-0812">Transmembrane</keyword>
<dbReference type="GO" id="GO:0034204">
    <property type="term" value="P:lipid translocation"/>
    <property type="evidence" value="ECO:0007669"/>
    <property type="project" value="TreeGrafter"/>
</dbReference>
<feature type="transmembrane region" description="Helical" evidence="8">
    <location>
        <begin position="218"/>
        <end position="238"/>
    </location>
</feature>
<dbReference type="RefSeq" id="WP_111251442.1">
    <property type="nucleotide sequence ID" value="NZ_QKWH01000009.1"/>
</dbReference>
<keyword evidence="10" id="KW-1185">Reference proteome</keyword>
<feature type="transmembrane region" description="Helical" evidence="8">
    <location>
        <begin position="176"/>
        <end position="198"/>
    </location>
</feature>
<proteinExistence type="predicted"/>
<evidence type="ECO:0000256" key="8">
    <source>
        <dbReference type="SAM" id="Phobius"/>
    </source>
</evidence>
<dbReference type="PANTHER" id="PTHR47019">
    <property type="entry name" value="LIPID II FLIPPASE MURJ"/>
    <property type="match status" value="1"/>
</dbReference>
<dbReference type="PRINTS" id="PR01806">
    <property type="entry name" value="VIRFACTRMVIN"/>
</dbReference>
<keyword evidence="2" id="KW-1003">Cell membrane</keyword>
<dbReference type="Proteomes" id="UP000248783">
    <property type="component" value="Unassembled WGS sequence"/>
</dbReference>
<feature type="transmembrane region" description="Helical" evidence="8">
    <location>
        <begin position="106"/>
        <end position="128"/>
    </location>
</feature>
<dbReference type="AlphaFoldDB" id="A0A2W5WXN2"/>
<keyword evidence="6 8" id="KW-1133">Transmembrane helix</keyword>
<feature type="transmembrane region" description="Helical" evidence="8">
    <location>
        <begin position="344"/>
        <end position="367"/>
    </location>
</feature>
<sequence length="571" mass="57377">MTSEPVRSRPSRWQTLAGAALLITAVTLASRLVGFGRWLAQAQFLGTGGVDAPFNSANLLPNVLFEVAAGGALAGAVVPLLAGPLSRAAGSGADAHEARAAASRSASALLSWALVVLLPLGVLTAALARPIVSSLGLGDPVLDDAATFFLRVFAVQIPVYGVAVVLGGILQAHKRFFWQAFAPLVSSVVVIGVYAVFGVLAQGQQQQVAALPPRALEWLAWGTTLGVGFLALPLLVPVRRTGLRLRPTLRFPAGEGRRAAALAFAGVGALVAQQLSALVVMKAANAAGGPGAFTVYLYVQQVYLLPYAVLAFPIATSAFPHFAEHAAAGRREELGALVSRTSRSLLLAVGAGVAALLAAAPFVQLVFDLVARGGGAAGMAAGLTWMAPGLVGYALILHLSRALYVVDAGRPAVVATAAGWLVVAAGAASVPAVAPVLAGGDDPSWALVLTLLGASTTVGMAVAGAGLLVAVRRRVGAAALRGVPLTLAVVAAGAAAGAVLARVLLAPAVATHPGAGGARDFDPGELFGSVALGALAGVLAAAVVCLVALVDPVLRGRLTAAVRALRARARR</sequence>
<dbReference type="EMBL" id="QKWH01000009">
    <property type="protein sequence ID" value="PZR52545.1"/>
    <property type="molecule type" value="Genomic_DNA"/>
</dbReference>
<feature type="transmembrane region" description="Helical" evidence="8">
    <location>
        <begin position="526"/>
        <end position="550"/>
    </location>
</feature>
<evidence type="ECO:0000256" key="5">
    <source>
        <dbReference type="ARBA" id="ARBA00022984"/>
    </source>
</evidence>
<evidence type="ECO:0000256" key="1">
    <source>
        <dbReference type="ARBA" id="ARBA00004651"/>
    </source>
</evidence>
<keyword evidence="5" id="KW-0573">Peptidoglycan synthesis</keyword>
<feature type="transmembrane region" description="Helical" evidence="8">
    <location>
        <begin position="379"/>
        <end position="400"/>
    </location>
</feature>
<organism evidence="9 10">
    <name type="scientific">Xylanimonas oleitrophica</name>
    <dbReference type="NCBI Taxonomy" id="2607479"/>
    <lineage>
        <taxon>Bacteria</taxon>
        <taxon>Bacillati</taxon>
        <taxon>Actinomycetota</taxon>
        <taxon>Actinomycetes</taxon>
        <taxon>Micrococcales</taxon>
        <taxon>Promicromonosporaceae</taxon>
        <taxon>Xylanimonas</taxon>
    </lineage>
</organism>
<comment type="caution">
    <text evidence="9">The sequence shown here is derived from an EMBL/GenBank/DDBJ whole genome shotgun (WGS) entry which is preliminary data.</text>
</comment>
<dbReference type="InterPro" id="IPR004268">
    <property type="entry name" value="MurJ"/>
</dbReference>
<dbReference type="GO" id="GO:0005886">
    <property type="term" value="C:plasma membrane"/>
    <property type="evidence" value="ECO:0007669"/>
    <property type="project" value="UniProtKB-SubCell"/>
</dbReference>
<comment type="subcellular location">
    <subcellularLocation>
        <location evidence="1">Cell membrane</location>
        <topology evidence="1">Multi-pass membrane protein</topology>
    </subcellularLocation>
</comment>
<dbReference type="InterPro" id="IPR051050">
    <property type="entry name" value="Lipid_II_flippase_MurJ/MviN"/>
</dbReference>
<feature type="transmembrane region" description="Helical" evidence="8">
    <location>
        <begin position="259"/>
        <end position="284"/>
    </location>
</feature>
<evidence type="ECO:0000313" key="9">
    <source>
        <dbReference type="EMBL" id="PZR52545.1"/>
    </source>
</evidence>
<feature type="transmembrane region" description="Helical" evidence="8">
    <location>
        <begin position="304"/>
        <end position="323"/>
    </location>
</feature>
<feature type="transmembrane region" description="Helical" evidence="8">
    <location>
        <begin position="148"/>
        <end position="169"/>
    </location>
</feature>
<feature type="transmembrane region" description="Helical" evidence="8">
    <location>
        <begin position="445"/>
        <end position="471"/>
    </location>
</feature>
<feature type="transmembrane region" description="Helical" evidence="8">
    <location>
        <begin position="483"/>
        <end position="506"/>
    </location>
</feature>
<evidence type="ECO:0000256" key="4">
    <source>
        <dbReference type="ARBA" id="ARBA00022960"/>
    </source>
</evidence>
<feature type="transmembrane region" description="Helical" evidence="8">
    <location>
        <begin position="412"/>
        <end position="433"/>
    </location>
</feature>
<evidence type="ECO:0000256" key="6">
    <source>
        <dbReference type="ARBA" id="ARBA00022989"/>
    </source>
</evidence>
<keyword evidence="7 8" id="KW-0472">Membrane</keyword>
<evidence type="ECO:0000256" key="3">
    <source>
        <dbReference type="ARBA" id="ARBA00022692"/>
    </source>
</evidence>
<name>A0A2W5WXN2_9MICO</name>